<feature type="region of interest" description="Disordered" evidence="1">
    <location>
        <begin position="123"/>
        <end position="154"/>
    </location>
</feature>
<dbReference type="Proteomes" id="UP000887566">
    <property type="component" value="Unplaced"/>
</dbReference>
<name>A0A914VYB3_9BILA</name>
<keyword evidence="2" id="KW-1185">Reference proteome</keyword>
<reference evidence="3" key="1">
    <citation type="submission" date="2022-11" db="UniProtKB">
        <authorList>
            <consortium name="WormBaseParasite"/>
        </authorList>
    </citation>
    <scope>IDENTIFICATION</scope>
</reference>
<dbReference type="AlphaFoldDB" id="A0A914VYB3"/>
<accession>A0A914VYB3</accession>
<sequence>MPVQYFDNYSAAPAENRPMDINSATRSVEIHEVEDDRSLGEKAMDVLHNVAEKTKEVAHDIKEKLTPDLREVEIAHAKRKYNELNHQVLEDLGRFEAEEHRLELKDEEKNMEEQELANRKYAELNREEQQQQAETEAYLQKTLNEQEGERGDSLPYDVKIVRATEIF</sequence>
<evidence type="ECO:0000313" key="2">
    <source>
        <dbReference type="Proteomes" id="UP000887566"/>
    </source>
</evidence>
<proteinExistence type="predicted"/>
<evidence type="ECO:0000256" key="1">
    <source>
        <dbReference type="SAM" id="MobiDB-lite"/>
    </source>
</evidence>
<dbReference type="WBParaSite" id="PSAMB.scaffold2643size28460.g18647.t1">
    <property type="protein sequence ID" value="PSAMB.scaffold2643size28460.g18647.t1"/>
    <property type="gene ID" value="PSAMB.scaffold2643size28460.g18647"/>
</dbReference>
<protein>
    <submittedName>
        <fullName evidence="3">Uncharacterized protein</fullName>
    </submittedName>
</protein>
<organism evidence="2 3">
    <name type="scientific">Plectus sambesii</name>
    <dbReference type="NCBI Taxonomy" id="2011161"/>
    <lineage>
        <taxon>Eukaryota</taxon>
        <taxon>Metazoa</taxon>
        <taxon>Ecdysozoa</taxon>
        <taxon>Nematoda</taxon>
        <taxon>Chromadorea</taxon>
        <taxon>Plectida</taxon>
        <taxon>Plectina</taxon>
        <taxon>Plectoidea</taxon>
        <taxon>Plectidae</taxon>
        <taxon>Plectus</taxon>
    </lineage>
</organism>
<evidence type="ECO:0000313" key="3">
    <source>
        <dbReference type="WBParaSite" id="PSAMB.scaffold2643size28460.g18647.t1"/>
    </source>
</evidence>